<dbReference type="STRING" id="863227.GCA_000373005_01441"/>
<evidence type="ECO:0000313" key="2">
    <source>
        <dbReference type="EMBL" id="PMS34466.1"/>
    </source>
</evidence>
<sequence>MPISCYFVLNNSQFSTLSCAGVGAFTAFSGNGEGRDNPAAVDQPDVGPLPPGRYYIVDRESGGRMGSIRDFVLKHFYRTDRTAWFSLYRNDDVIDDWTSVNGIRRGNFRVHPVGPRRLSDGCIALVSPSQFEILRDRLKSASTISIPGTTMRAYGTVDVR</sequence>
<name>A0A2N7WY74_9BURK</name>
<keyword evidence="3" id="KW-1185">Reference proteome</keyword>
<dbReference type="AlphaFoldDB" id="A0A2N7WY74"/>
<feature type="domain" description="Tlde1" evidence="1">
    <location>
        <begin position="24"/>
        <end position="148"/>
    </location>
</feature>
<dbReference type="EMBL" id="PNYC01000016">
    <property type="protein sequence ID" value="PMS34466.1"/>
    <property type="molecule type" value="Genomic_DNA"/>
</dbReference>
<dbReference type="RefSeq" id="WP_018439993.1">
    <property type="nucleotide sequence ID" value="NZ_KB890167.1"/>
</dbReference>
<evidence type="ECO:0000313" key="3">
    <source>
        <dbReference type="Proteomes" id="UP000235777"/>
    </source>
</evidence>
<dbReference type="Proteomes" id="UP000235777">
    <property type="component" value="Unassembled WGS sequence"/>
</dbReference>
<accession>A0A2N7WY74</accession>
<dbReference type="InterPro" id="IPR021225">
    <property type="entry name" value="Tlde1_dom"/>
</dbReference>
<gene>
    <name evidence="2" type="ORF">C0Z20_22470</name>
</gene>
<organism evidence="2 3">
    <name type="scientific">Trinickia symbiotica</name>
    <dbReference type="NCBI Taxonomy" id="863227"/>
    <lineage>
        <taxon>Bacteria</taxon>
        <taxon>Pseudomonadati</taxon>
        <taxon>Pseudomonadota</taxon>
        <taxon>Betaproteobacteria</taxon>
        <taxon>Burkholderiales</taxon>
        <taxon>Burkholderiaceae</taxon>
        <taxon>Trinickia</taxon>
    </lineage>
</organism>
<evidence type="ECO:0000259" key="1">
    <source>
        <dbReference type="Pfam" id="PF10908"/>
    </source>
</evidence>
<reference evidence="2 3" key="1">
    <citation type="submission" date="2018-01" db="EMBL/GenBank/DDBJ databases">
        <title>Whole genome analyses suggest that Burkholderia sensu lato contains two further novel genera in the rhizoxinica-symbiotica group Mycetohabitans gen. nov., and Trinickia gen. nov.: implications for the evolution of diazotrophy and nodulation in the Burkholderiaceae.</title>
        <authorList>
            <person name="Estrada-de los Santos P."/>
            <person name="Palmer M."/>
            <person name="Chavez-Ramirez B."/>
            <person name="Beukes C."/>
            <person name="Steenkamp E.T."/>
            <person name="Hirsch A.M."/>
            <person name="Manyaka P."/>
            <person name="Maluk M."/>
            <person name="Lafos M."/>
            <person name="Crook M."/>
            <person name="Gross E."/>
            <person name="Simon M.F."/>
            <person name="Bueno dos Reis Junior F."/>
            <person name="Poole P.S."/>
            <person name="Venter S.N."/>
            <person name="James E.K."/>
        </authorList>
    </citation>
    <scope>NUCLEOTIDE SEQUENCE [LARGE SCALE GENOMIC DNA]</scope>
    <source>
        <strain evidence="2 3">JPY 581</strain>
    </source>
</reference>
<dbReference type="Pfam" id="PF10908">
    <property type="entry name" value="Tlde1_dom"/>
    <property type="match status" value="1"/>
</dbReference>
<protein>
    <submittedName>
        <fullName evidence="2">DUF2778 domain-containing protein</fullName>
    </submittedName>
</protein>
<proteinExistence type="predicted"/>
<dbReference type="OrthoDB" id="6490254at2"/>
<comment type="caution">
    <text evidence="2">The sequence shown here is derived from an EMBL/GenBank/DDBJ whole genome shotgun (WGS) entry which is preliminary data.</text>
</comment>